<dbReference type="EMBL" id="BQNB010014426">
    <property type="protein sequence ID" value="GJT28016.1"/>
    <property type="molecule type" value="Genomic_DNA"/>
</dbReference>
<sequence>MIEDFNNVAFGQIVTMIVSEHFLYTKPNVGQRFVLMLRESSNFSEESVKKSWGKESDNESGLEFIPCFDSSFVEFVQLCFCFPNSEEFVNVFMRIGFGSSINWFPLTSVKWLPLVANSLVVSGIVIAEPGVEATT</sequence>
<proteinExistence type="predicted"/>
<reference evidence="1" key="1">
    <citation type="journal article" date="2022" name="Int. J. Mol. Sci.">
        <title>Draft Genome of Tanacetum Coccineum: Genomic Comparison of Closely Related Tanacetum-Family Plants.</title>
        <authorList>
            <person name="Yamashiro T."/>
            <person name="Shiraishi A."/>
            <person name="Nakayama K."/>
            <person name="Satake H."/>
        </authorList>
    </citation>
    <scope>NUCLEOTIDE SEQUENCE</scope>
</reference>
<evidence type="ECO:0000313" key="1">
    <source>
        <dbReference type="EMBL" id="GJT28016.1"/>
    </source>
</evidence>
<dbReference type="Proteomes" id="UP001151760">
    <property type="component" value="Unassembled WGS sequence"/>
</dbReference>
<organism evidence="1 2">
    <name type="scientific">Tanacetum coccineum</name>
    <dbReference type="NCBI Taxonomy" id="301880"/>
    <lineage>
        <taxon>Eukaryota</taxon>
        <taxon>Viridiplantae</taxon>
        <taxon>Streptophyta</taxon>
        <taxon>Embryophyta</taxon>
        <taxon>Tracheophyta</taxon>
        <taxon>Spermatophyta</taxon>
        <taxon>Magnoliopsida</taxon>
        <taxon>eudicotyledons</taxon>
        <taxon>Gunneridae</taxon>
        <taxon>Pentapetalae</taxon>
        <taxon>asterids</taxon>
        <taxon>campanulids</taxon>
        <taxon>Asterales</taxon>
        <taxon>Asteraceae</taxon>
        <taxon>Asteroideae</taxon>
        <taxon>Anthemideae</taxon>
        <taxon>Anthemidinae</taxon>
        <taxon>Tanacetum</taxon>
    </lineage>
</organism>
<reference evidence="1" key="2">
    <citation type="submission" date="2022-01" db="EMBL/GenBank/DDBJ databases">
        <authorList>
            <person name="Yamashiro T."/>
            <person name="Shiraishi A."/>
            <person name="Satake H."/>
            <person name="Nakayama K."/>
        </authorList>
    </citation>
    <scope>NUCLEOTIDE SEQUENCE</scope>
</reference>
<gene>
    <name evidence="1" type="ORF">Tco_0908291</name>
</gene>
<keyword evidence="2" id="KW-1185">Reference proteome</keyword>
<name>A0ABQ5CLR1_9ASTR</name>
<evidence type="ECO:0000313" key="2">
    <source>
        <dbReference type="Proteomes" id="UP001151760"/>
    </source>
</evidence>
<protein>
    <submittedName>
        <fullName evidence="1">Uncharacterized protein</fullName>
    </submittedName>
</protein>
<accession>A0ABQ5CLR1</accession>
<comment type="caution">
    <text evidence="1">The sequence shown here is derived from an EMBL/GenBank/DDBJ whole genome shotgun (WGS) entry which is preliminary data.</text>
</comment>